<keyword evidence="1" id="KW-0732">Signal</keyword>
<proteinExistence type="predicted"/>
<dbReference type="Ensembl" id="ENSMMUT00000078342.2">
    <property type="protein sequence ID" value="ENSMMUP00000043028.2"/>
    <property type="gene ID" value="ENSMMUG00000055312.1"/>
</dbReference>
<dbReference type="VEuPathDB" id="HostDB:ENSMMUG00000055312"/>
<dbReference type="Bgee" id="ENSMMUG00000055312">
    <property type="expression patterns" value="Expressed in ileum and 21 other cell types or tissues"/>
</dbReference>
<reference evidence="2" key="3">
    <citation type="submission" date="2019-01" db="EMBL/GenBank/DDBJ databases">
        <authorList>
            <person name="Graves T."/>
            <person name="Eichler E.E."/>
            <person name="Wilson R.K."/>
        </authorList>
    </citation>
    <scope>NUCLEOTIDE SEQUENCE [LARGE SCALE GENOMIC DNA]</scope>
    <source>
        <strain evidence="2">17573</strain>
    </source>
</reference>
<feature type="chain" id="PRO_5044556656" description="Secreted protein" evidence="1">
    <location>
        <begin position="24"/>
        <end position="135"/>
    </location>
</feature>
<reference evidence="2" key="2">
    <citation type="submission" date="2018-06" db="EMBL/GenBank/DDBJ databases">
        <authorList>
            <person name="Dutcher S."/>
            <person name="Fulton R."/>
            <person name="Lindsay T."/>
        </authorList>
    </citation>
    <scope>NUCLEOTIDE SEQUENCE [LARGE SCALE GENOMIC DNA]</scope>
    <source>
        <strain evidence="2">17573</strain>
    </source>
</reference>
<accession>A0A1D5Q4R4</accession>
<dbReference type="Ensembl" id="ENSMMUT00000102318.1">
    <property type="protein sequence ID" value="ENSMMUP00000073812.1"/>
    <property type="gene ID" value="ENSMMUG00000055312.1"/>
</dbReference>
<reference evidence="2" key="4">
    <citation type="submission" date="2025-05" db="UniProtKB">
        <authorList>
            <consortium name="Ensembl"/>
        </authorList>
    </citation>
    <scope>IDENTIFICATION</scope>
    <source>
        <strain evidence="2">17573</strain>
    </source>
</reference>
<organism evidence="2 3">
    <name type="scientific">Macaca mulatta</name>
    <name type="common">Rhesus macaque</name>
    <dbReference type="NCBI Taxonomy" id="9544"/>
    <lineage>
        <taxon>Eukaryota</taxon>
        <taxon>Metazoa</taxon>
        <taxon>Chordata</taxon>
        <taxon>Craniata</taxon>
        <taxon>Vertebrata</taxon>
        <taxon>Euteleostomi</taxon>
        <taxon>Mammalia</taxon>
        <taxon>Eutheria</taxon>
        <taxon>Euarchontoglires</taxon>
        <taxon>Primates</taxon>
        <taxon>Haplorrhini</taxon>
        <taxon>Catarrhini</taxon>
        <taxon>Cercopithecidae</taxon>
        <taxon>Cercopithecinae</taxon>
        <taxon>Macaca</taxon>
    </lineage>
</organism>
<evidence type="ECO:0000313" key="2">
    <source>
        <dbReference type="Ensembl" id="ENSMMUP00000043028.2"/>
    </source>
</evidence>
<dbReference type="AlphaFoldDB" id="A0A1D5Q4R4"/>
<dbReference type="Proteomes" id="UP000006718">
    <property type="component" value="Chromosome 16"/>
</dbReference>
<dbReference type="GeneTree" id="ENSGT00910000147867"/>
<dbReference type="Ensembl" id="ENSMMUT00000084245.1">
    <property type="protein sequence ID" value="ENSMMUP00000072294.1"/>
    <property type="gene ID" value="ENSMMUG00000055312.1"/>
</dbReference>
<name>A0A1D5Q4R4_MACMU</name>
<evidence type="ECO:0000256" key="1">
    <source>
        <dbReference type="SAM" id="SignalP"/>
    </source>
</evidence>
<sequence>MIFCSSHFLPFLLLSHFPLLGVATCSCPPTLVYGDSGVRAATLSFPPAEQQTQQEHPHPHLVRSGLGFGRGGQTLGRGLGRERQLFLQLALIRLQSPSPPPPPCWETTALSQHYCDSHEPIAHNPSTLGHPDLWL</sequence>
<evidence type="ECO:0008006" key="4">
    <source>
        <dbReference type="Google" id="ProtNLM"/>
    </source>
</evidence>
<feature type="signal peptide" evidence="1">
    <location>
        <begin position="1"/>
        <end position="23"/>
    </location>
</feature>
<keyword evidence="3" id="KW-1185">Reference proteome</keyword>
<evidence type="ECO:0000313" key="3">
    <source>
        <dbReference type="Proteomes" id="UP000006718"/>
    </source>
</evidence>
<reference evidence="3" key="1">
    <citation type="journal article" date="2007" name="Science">
        <title>Evolutionary and biomedical insights from the rhesus macaque genome.</title>
        <authorList>
            <person name="Gibbs R.A."/>
            <person name="Rogers J."/>
            <person name="Katze M.G."/>
            <person name="Bumgarner R."/>
            <person name="Weinstock G.M."/>
            <person name="Mardis E.R."/>
            <person name="Remington K.A."/>
            <person name="Strausberg R.L."/>
            <person name="Venter J.C."/>
            <person name="Wilson R.K."/>
            <person name="Batzer M.A."/>
            <person name="Bustamante C.D."/>
            <person name="Eichler E.E."/>
            <person name="Hahn M.W."/>
            <person name="Hardison R.C."/>
            <person name="Makova K.D."/>
            <person name="Miller W."/>
            <person name="Milosavljevic A."/>
            <person name="Palermo R.E."/>
            <person name="Siepel A."/>
            <person name="Sikela J.M."/>
            <person name="Attaway T."/>
            <person name="Bell S."/>
            <person name="Bernard K.E."/>
            <person name="Buhay C.J."/>
            <person name="Chandrabose M.N."/>
            <person name="Dao M."/>
            <person name="Davis C."/>
            <person name="Delehaunty K.D."/>
            <person name="Ding Y."/>
            <person name="Dinh H.H."/>
            <person name="Dugan-Rocha S."/>
            <person name="Fulton L.A."/>
            <person name="Gabisi R.A."/>
            <person name="Garner T.T."/>
            <person name="Godfrey J."/>
            <person name="Hawes A.C."/>
            <person name="Hernandez J."/>
            <person name="Hines S."/>
            <person name="Holder M."/>
            <person name="Hume J."/>
            <person name="Jhangiani S.N."/>
            <person name="Joshi V."/>
            <person name="Khan Z.M."/>
            <person name="Kirkness E.F."/>
            <person name="Cree A."/>
            <person name="Fowler R.G."/>
            <person name="Lee S."/>
            <person name="Lewis L.R."/>
            <person name="Li Z."/>
            <person name="Liu Y.-S."/>
            <person name="Moore S.M."/>
            <person name="Muzny D."/>
            <person name="Nazareth L.V."/>
            <person name="Ngo D.N."/>
            <person name="Okwuonu G.O."/>
            <person name="Pai G."/>
            <person name="Parker D."/>
            <person name="Paul H.A."/>
            <person name="Pfannkoch C."/>
            <person name="Pohl C.S."/>
            <person name="Rogers Y.-H.C."/>
            <person name="Ruiz S.J."/>
            <person name="Sabo A."/>
            <person name="Santibanez J."/>
            <person name="Schneider B.W."/>
            <person name="Smith S.M."/>
            <person name="Sodergren E."/>
            <person name="Svatek A.F."/>
            <person name="Utterback T.R."/>
            <person name="Vattathil S."/>
            <person name="Warren W."/>
            <person name="White C.S."/>
            <person name="Chinwalla A.T."/>
            <person name="Feng Y."/>
            <person name="Halpern A.L."/>
            <person name="Hillier L.W."/>
            <person name="Huang X."/>
            <person name="Minx P."/>
            <person name="Nelson J.O."/>
            <person name="Pepin K.H."/>
            <person name="Qin X."/>
            <person name="Sutton G.G."/>
            <person name="Venter E."/>
            <person name="Walenz B.P."/>
            <person name="Wallis J.W."/>
            <person name="Worley K.C."/>
            <person name="Yang S.-P."/>
            <person name="Jones S.M."/>
            <person name="Marra M.A."/>
            <person name="Rocchi M."/>
            <person name="Schein J.E."/>
            <person name="Baertsch R."/>
            <person name="Clarke L."/>
            <person name="Csuros M."/>
            <person name="Glasscock J."/>
            <person name="Harris R.A."/>
            <person name="Havlak P."/>
            <person name="Jackson A.R."/>
            <person name="Jiang H."/>
            <person name="Liu Y."/>
            <person name="Messina D.N."/>
            <person name="Shen Y."/>
            <person name="Song H.X.-Z."/>
            <person name="Wylie T."/>
            <person name="Zhang L."/>
            <person name="Birney E."/>
            <person name="Han K."/>
            <person name="Konkel M.K."/>
            <person name="Lee J."/>
            <person name="Smit A.F.A."/>
            <person name="Ullmer B."/>
            <person name="Wang H."/>
            <person name="Xing J."/>
            <person name="Burhans R."/>
            <person name="Cheng Z."/>
            <person name="Karro J.E."/>
            <person name="Ma J."/>
            <person name="Raney B."/>
            <person name="She X."/>
            <person name="Cox M.J."/>
            <person name="Demuth J.P."/>
            <person name="Dumas L.J."/>
            <person name="Han S.-G."/>
            <person name="Hopkins J."/>
            <person name="Karimpour-Fard A."/>
            <person name="Kim Y.H."/>
            <person name="Pollack J.R."/>
            <person name="Vinar T."/>
            <person name="Addo-Quaye C."/>
            <person name="Degenhardt J."/>
            <person name="Denby A."/>
            <person name="Hubisz M.J."/>
            <person name="Indap A."/>
            <person name="Kosiol C."/>
            <person name="Lahn B.T."/>
            <person name="Lawson H.A."/>
            <person name="Marklein A."/>
            <person name="Nielsen R."/>
            <person name="Vallender E.J."/>
            <person name="Clark A.G."/>
            <person name="Ferguson B."/>
            <person name="Hernandez R.D."/>
            <person name="Hirani K."/>
            <person name="Kehrer-Sawatzki H."/>
            <person name="Kolb J."/>
            <person name="Patil S."/>
            <person name="Pu L.-L."/>
            <person name="Ren Y."/>
            <person name="Smith D.G."/>
            <person name="Wheeler D.A."/>
            <person name="Schenck I."/>
            <person name="Ball E.V."/>
            <person name="Chen R."/>
            <person name="Cooper D.N."/>
            <person name="Giardine B."/>
            <person name="Hsu F."/>
            <person name="Kent W.J."/>
            <person name="Lesk A."/>
            <person name="Nelson D.L."/>
            <person name="O'brien W.E."/>
            <person name="Pruefer K."/>
            <person name="Stenson P.D."/>
            <person name="Wallace J.C."/>
            <person name="Ke H."/>
            <person name="Liu X.-M."/>
            <person name="Wang P."/>
            <person name="Xiang A.P."/>
            <person name="Yang F."/>
            <person name="Barber G.P."/>
            <person name="Haussler D."/>
            <person name="Karolchik D."/>
            <person name="Kern A.D."/>
            <person name="Kuhn R.M."/>
            <person name="Smith K.E."/>
            <person name="Zwieg A.S."/>
        </authorList>
    </citation>
    <scope>NUCLEOTIDE SEQUENCE [LARGE SCALE GENOMIC DNA]</scope>
    <source>
        <strain evidence="3">17573</strain>
    </source>
</reference>
<protein>
    <recommendedName>
        <fullName evidence="4">Secreted protein</fullName>
    </recommendedName>
</protein>